<accession>A0A4Y2U190</accession>
<proteinExistence type="predicted"/>
<keyword evidence="3" id="KW-1185">Reference proteome</keyword>
<dbReference type="AlphaFoldDB" id="A0A4Y2U190"/>
<reference evidence="2 3" key="1">
    <citation type="journal article" date="2019" name="Sci. Rep.">
        <title>Orb-weaving spider Araneus ventricosus genome elucidates the spidroin gene catalogue.</title>
        <authorList>
            <person name="Kono N."/>
            <person name="Nakamura H."/>
            <person name="Ohtoshi R."/>
            <person name="Moran D.A.P."/>
            <person name="Shinohara A."/>
            <person name="Yoshida Y."/>
            <person name="Fujiwara M."/>
            <person name="Mori M."/>
            <person name="Tomita M."/>
            <person name="Arakawa K."/>
        </authorList>
    </citation>
    <scope>NUCLEOTIDE SEQUENCE [LARGE SCALE GENOMIC DNA]</scope>
</reference>
<sequence length="112" mass="12055">MAKDIQTGWISKLPNAALELSSFFVLTTGLGVERSNLRGVERSSLRLVIPEHSKPSNGVVLLHAIPFLVHPFPAIQVGHSRAIRGMQNRSLPVTSIPYPPPPSPISSVNVSA</sequence>
<dbReference type="EMBL" id="BGPR01032672">
    <property type="protein sequence ID" value="GBO06273.1"/>
    <property type="molecule type" value="Genomic_DNA"/>
</dbReference>
<gene>
    <name evidence="2" type="ORF">AVEN_194170_1</name>
</gene>
<evidence type="ECO:0000256" key="1">
    <source>
        <dbReference type="SAM" id="MobiDB-lite"/>
    </source>
</evidence>
<comment type="caution">
    <text evidence="2">The sequence shown here is derived from an EMBL/GenBank/DDBJ whole genome shotgun (WGS) entry which is preliminary data.</text>
</comment>
<organism evidence="2 3">
    <name type="scientific">Araneus ventricosus</name>
    <name type="common">Orbweaver spider</name>
    <name type="synonym">Epeira ventricosa</name>
    <dbReference type="NCBI Taxonomy" id="182803"/>
    <lineage>
        <taxon>Eukaryota</taxon>
        <taxon>Metazoa</taxon>
        <taxon>Ecdysozoa</taxon>
        <taxon>Arthropoda</taxon>
        <taxon>Chelicerata</taxon>
        <taxon>Arachnida</taxon>
        <taxon>Araneae</taxon>
        <taxon>Araneomorphae</taxon>
        <taxon>Entelegynae</taxon>
        <taxon>Araneoidea</taxon>
        <taxon>Araneidae</taxon>
        <taxon>Araneus</taxon>
    </lineage>
</organism>
<protein>
    <submittedName>
        <fullName evidence="2">Uncharacterized protein</fullName>
    </submittedName>
</protein>
<dbReference type="Proteomes" id="UP000499080">
    <property type="component" value="Unassembled WGS sequence"/>
</dbReference>
<name>A0A4Y2U190_ARAVE</name>
<evidence type="ECO:0000313" key="3">
    <source>
        <dbReference type="Proteomes" id="UP000499080"/>
    </source>
</evidence>
<evidence type="ECO:0000313" key="2">
    <source>
        <dbReference type="EMBL" id="GBO06273.1"/>
    </source>
</evidence>
<feature type="region of interest" description="Disordered" evidence="1">
    <location>
        <begin position="93"/>
        <end position="112"/>
    </location>
</feature>